<sequence length="426" mass="47158">MSHFGRVKNSGSFPSGRRYRLDGKTVAIVHPAWSSCGTYRVIVSQAMAYRALGARVVSIAVMDAPTADAPRGERWRRYIAESGDLPVDKQYLSGPPAYSWTSFSLLKDGWWPLIHGDQASWLVELCKRTPLPNGVGGESIDLVHANHFFTLPLVRRLLRSRRAPVILETHDVQASQFMLRNRDGFFLPPLVRFRDLLAIELEWMEKADYCVHLNRDEHETFARLLPRKGHALIYPAIPAARPSRGGDRILTVASGHFPNFLGIKWLLEEVLPLAPCVPIDIVGDVDVAVQTRDRSLFDAHRELFRGRVPQIESAYERAACVLLPTLEGYGLSIRTAEALSSGAPIIATPLAFRGMDVGAQMLRNVTLAADAPSFAAALRAAHARIEDGVDIPDSSASDTRRFFDTVFGFDAYVDALSEISAKMLTA</sequence>
<dbReference type="Gene3D" id="3.40.50.2000">
    <property type="entry name" value="Glycogen Phosphorylase B"/>
    <property type="match status" value="2"/>
</dbReference>
<gene>
    <name evidence="2" type="ORF">FM996_02545</name>
</gene>
<evidence type="ECO:0000256" key="1">
    <source>
        <dbReference type="ARBA" id="ARBA00022679"/>
    </source>
</evidence>
<dbReference type="SUPFAM" id="SSF53756">
    <property type="entry name" value="UDP-Glycosyltransferase/glycogen phosphorylase"/>
    <property type="match status" value="1"/>
</dbReference>
<dbReference type="GO" id="GO:0016757">
    <property type="term" value="F:glycosyltransferase activity"/>
    <property type="evidence" value="ECO:0007669"/>
    <property type="project" value="TreeGrafter"/>
</dbReference>
<protein>
    <submittedName>
        <fullName evidence="2">Glycosyltransferase family 4 protein</fullName>
    </submittedName>
</protein>
<evidence type="ECO:0000313" key="2">
    <source>
        <dbReference type="EMBL" id="TRL37417.1"/>
    </source>
</evidence>
<dbReference type="Pfam" id="PF13692">
    <property type="entry name" value="Glyco_trans_1_4"/>
    <property type="match status" value="1"/>
</dbReference>
<dbReference type="Proteomes" id="UP000316781">
    <property type="component" value="Unassembled WGS sequence"/>
</dbReference>
<comment type="caution">
    <text evidence="2">The sequence shown here is derived from an EMBL/GenBank/DDBJ whole genome shotgun (WGS) entry which is preliminary data.</text>
</comment>
<keyword evidence="1 2" id="KW-0808">Transferase</keyword>
<dbReference type="PANTHER" id="PTHR46401:SF2">
    <property type="entry name" value="GLYCOSYLTRANSFERASE WBBK-RELATED"/>
    <property type="match status" value="1"/>
</dbReference>
<evidence type="ECO:0000313" key="3">
    <source>
        <dbReference type="Proteomes" id="UP000316781"/>
    </source>
</evidence>
<dbReference type="EMBL" id="VJMF01000012">
    <property type="protein sequence ID" value="TRL37417.1"/>
    <property type="molecule type" value="Genomic_DNA"/>
</dbReference>
<dbReference type="AlphaFoldDB" id="A0A549T6B2"/>
<dbReference type="PANTHER" id="PTHR46401">
    <property type="entry name" value="GLYCOSYLTRANSFERASE WBBK-RELATED"/>
    <property type="match status" value="1"/>
</dbReference>
<dbReference type="GO" id="GO:0009103">
    <property type="term" value="P:lipopolysaccharide biosynthetic process"/>
    <property type="evidence" value="ECO:0007669"/>
    <property type="project" value="TreeGrafter"/>
</dbReference>
<organism evidence="2 3">
    <name type="scientific">Methylosinus sporium</name>
    <dbReference type="NCBI Taxonomy" id="428"/>
    <lineage>
        <taxon>Bacteria</taxon>
        <taxon>Pseudomonadati</taxon>
        <taxon>Pseudomonadota</taxon>
        <taxon>Alphaproteobacteria</taxon>
        <taxon>Hyphomicrobiales</taxon>
        <taxon>Methylocystaceae</taxon>
        <taxon>Methylosinus</taxon>
    </lineage>
</organism>
<accession>A0A549T6B2</accession>
<proteinExistence type="predicted"/>
<name>A0A549T6B2_METSR</name>
<reference evidence="2 3" key="1">
    <citation type="submission" date="2019-07" db="EMBL/GenBank/DDBJ databases">
        <title>Ln-dependent methylotrophs.</title>
        <authorList>
            <person name="Tani A."/>
        </authorList>
    </citation>
    <scope>NUCLEOTIDE SEQUENCE [LARGE SCALE GENOMIC DNA]</scope>
    <source>
        <strain evidence="2 3">SM89A</strain>
    </source>
</reference>